<evidence type="ECO:0000313" key="2">
    <source>
        <dbReference type="Proteomes" id="UP000288215"/>
    </source>
</evidence>
<dbReference type="Proteomes" id="UP000288215">
    <property type="component" value="Unassembled WGS sequence"/>
</dbReference>
<sequence length="59" mass="6791">MVFREKAEKDGTMGWVTMPDGSAEYMLICDYNVMWVPFGRWVASCEGGYFVTFWGKIVP</sequence>
<dbReference type="EMBL" id="RXGA01000002">
    <property type="protein sequence ID" value="RWX73714.1"/>
    <property type="molecule type" value="Genomic_DNA"/>
</dbReference>
<protein>
    <submittedName>
        <fullName evidence="1">Uncharacterized protein</fullName>
    </submittedName>
</protein>
<proteinExistence type="predicted"/>
<evidence type="ECO:0000313" key="1">
    <source>
        <dbReference type="EMBL" id="RWX73714.1"/>
    </source>
</evidence>
<dbReference type="AlphaFoldDB" id="A0A444L811"/>
<comment type="caution">
    <text evidence="1">The sequence shown here is derived from an EMBL/GenBank/DDBJ whole genome shotgun (WGS) entry which is preliminary data.</text>
</comment>
<organism evidence="1 2">
    <name type="scientific">Methanosuratincola subterraneus</name>
    <dbReference type="NCBI Taxonomy" id="2593994"/>
    <lineage>
        <taxon>Archaea</taxon>
        <taxon>Thermoproteota</taxon>
        <taxon>Methanosuratincolia</taxon>
        <taxon>Candidatus Methanomethylicales</taxon>
        <taxon>Candidatus Methanomethylicaceae</taxon>
        <taxon>Candidatus Methanosuratincola (ex Vanwonterghem et al. 2016)</taxon>
    </lineage>
</organism>
<accession>A0A444L811</accession>
<reference evidence="1 2" key="1">
    <citation type="submission" date="2018-12" db="EMBL/GenBank/DDBJ databases">
        <title>The complete genome of the methanogenic archaea of the candidate phylum Verstraetearchaeota, obtained from the metagenome of underground thermal water.</title>
        <authorList>
            <person name="Kadnikov V.V."/>
            <person name="Mardanov A.V."/>
            <person name="Beletsky A.V."/>
            <person name="Karnachuk O.V."/>
            <person name="Ravin N.V."/>
        </authorList>
    </citation>
    <scope>NUCLEOTIDE SEQUENCE [LARGE SCALE GENOMIC DNA]</scope>
    <source>
        <strain evidence="1">Ch88</strain>
    </source>
</reference>
<name>A0A444L811_METS7</name>
<gene>
    <name evidence="1" type="ORF">Metus_0493</name>
</gene>